<reference evidence="3" key="2">
    <citation type="journal article" date="2019" name="Mol. Plant Microbe Interact.">
        <title>Genome sequence resources for four phytopathogenic fungi from the Colletotrichum orbiculare species complex.</title>
        <authorList>
            <person name="Gan P."/>
            <person name="Tsushima A."/>
            <person name="Narusaka M."/>
            <person name="Narusaka Y."/>
            <person name="Takano Y."/>
            <person name="Kubo Y."/>
            <person name="Shirasu K."/>
        </authorList>
    </citation>
    <scope>GENOME REANNOTATION</scope>
    <source>
        <strain evidence="3">104-T / ATCC 96160 / CBS 514.97 / LARS 414 / MAFF 240422</strain>
    </source>
</reference>
<feature type="region of interest" description="Disordered" evidence="1">
    <location>
        <begin position="32"/>
        <end position="72"/>
    </location>
</feature>
<dbReference type="AlphaFoldDB" id="A0A484FN57"/>
<dbReference type="EMBL" id="AMCV02000021">
    <property type="protein sequence ID" value="TDZ19131.1"/>
    <property type="molecule type" value="Genomic_DNA"/>
</dbReference>
<proteinExistence type="predicted"/>
<sequence length="72" mass="8145">MKKSVAVGIGCVVPGLVYATYLTPSVQVRTHHSRYNHARHDSTRRDDTTSHATPRHEARDMPQEDNTTHGRH</sequence>
<dbReference type="Proteomes" id="UP000014480">
    <property type="component" value="Unassembled WGS sequence"/>
</dbReference>
<comment type="caution">
    <text evidence="2">The sequence shown here is derived from an EMBL/GenBank/DDBJ whole genome shotgun (WGS) entry which is preliminary data.</text>
</comment>
<protein>
    <submittedName>
        <fullName evidence="2">Uncharacterized protein</fullName>
    </submittedName>
</protein>
<gene>
    <name evidence="2" type="ORF">Cob_v008011</name>
</gene>
<name>A0A484FN57_COLOR</name>
<evidence type="ECO:0000313" key="3">
    <source>
        <dbReference type="Proteomes" id="UP000014480"/>
    </source>
</evidence>
<reference evidence="3" key="1">
    <citation type="journal article" date="2013" name="New Phytol.">
        <title>Comparative genomic and transcriptomic analyses reveal the hemibiotrophic stage shift of Colletotrichum fungi.</title>
        <authorList>
            <person name="Gan P."/>
            <person name="Ikeda K."/>
            <person name="Irieda H."/>
            <person name="Narusaka M."/>
            <person name="O'Connell R.J."/>
            <person name="Narusaka Y."/>
            <person name="Takano Y."/>
            <person name="Kubo Y."/>
            <person name="Shirasu K."/>
        </authorList>
    </citation>
    <scope>NUCLEOTIDE SEQUENCE [LARGE SCALE GENOMIC DNA]</scope>
    <source>
        <strain evidence="3">104-T / ATCC 96160 / CBS 514.97 / LARS 414 / MAFF 240422</strain>
    </source>
</reference>
<keyword evidence="3" id="KW-1185">Reference proteome</keyword>
<evidence type="ECO:0000313" key="2">
    <source>
        <dbReference type="EMBL" id="TDZ19131.1"/>
    </source>
</evidence>
<accession>A0A484FN57</accession>
<feature type="compositionally biased region" description="Basic and acidic residues" evidence="1">
    <location>
        <begin position="38"/>
        <end position="72"/>
    </location>
</feature>
<organism evidence="2 3">
    <name type="scientific">Colletotrichum orbiculare (strain 104-T / ATCC 96160 / CBS 514.97 / LARS 414 / MAFF 240422)</name>
    <name type="common">Cucumber anthracnose fungus</name>
    <name type="synonym">Colletotrichum lagenarium</name>
    <dbReference type="NCBI Taxonomy" id="1213857"/>
    <lineage>
        <taxon>Eukaryota</taxon>
        <taxon>Fungi</taxon>
        <taxon>Dikarya</taxon>
        <taxon>Ascomycota</taxon>
        <taxon>Pezizomycotina</taxon>
        <taxon>Sordariomycetes</taxon>
        <taxon>Hypocreomycetidae</taxon>
        <taxon>Glomerellales</taxon>
        <taxon>Glomerellaceae</taxon>
        <taxon>Colletotrichum</taxon>
        <taxon>Colletotrichum orbiculare species complex</taxon>
    </lineage>
</organism>
<evidence type="ECO:0000256" key="1">
    <source>
        <dbReference type="SAM" id="MobiDB-lite"/>
    </source>
</evidence>